<dbReference type="EMBL" id="JAJBZT010000014">
    <property type="protein sequence ID" value="MCB6185265.1"/>
    <property type="molecule type" value="Genomic_DNA"/>
</dbReference>
<evidence type="ECO:0000313" key="1">
    <source>
        <dbReference type="EMBL" id="MCB6185265.1"/>
    </source>
</evidence>
<dbReference type="CDD" id="cd00683">
    <property type="entry name" value="Trans_IPPS_HH"/>
    <property type="match status" value="1"/>
</dbReference>
<dbReference type="Proteomes" id="UP001165395">
    <property type="component" value="Unassembled WGS sequence"/>
</dbReference>
<keyword evidence="2" id="KW-1185">Reference proteome</keyword>
<reference evidence="1" key="1">
    <citation type="submission" date="2021-10" db="EMBL/GenBank/DDBJ databases">
        <title>The complete genome sequence of Leeia sp. TBRC 13508.</title>
        <authorList>
            <person name="Charoenyingcharoen P."/>
            <person name="Yukphan P."/>
        </authorList>
    </citation>
    <scope>NUCLEOTIDE SEQUENCE</scope>
    <source>
        <strain evidence="1">TBRC 13508</strain>
    </source>
</reference>
<dbReference type="GO" id="GO:0051996">
    <property type="term" value="F:squalene synthase [NAD(P)H] activity"/>
    <property type="evidence" value="ECO:0007669"/>
    <property type="project" value="UniProtKB-EC"/>
</dbReference>
<dbReference type="PANTHER" id="PTHR31480">
    <property type="entry name" value="BIFUNCTIONAL LYCOPENE CYCLASE/PHYTOENE SYNTHASE"/>
    <property type="match status" value="1"/>
</dbReference>
<evidence type="ECO:0000313" key="2">
    <source>
        <dbReference type="Proteomes" id="UP001165395"/>
    </source>
</evidence>
<dbReference type="RefSeq" id="WP_227182097.1">
    <property type="nucleotide sequence ID" value="NZ_JAJBZT010000014.1"/>
</dbReference>
<dbReference type="SFLD" id="SFLDG01018">
    <property type="entry name" value="Squalene/Phytoene_Synthase_Lik"/>
    <property type="match status" value="1"/>
</dbReference>
<dbReference type="InterPro" id="IPR044843">
    <property type="entry name" value="Trans_IPPS_bact-type"/>
</dbReference>
<comment type="caution">
    <text evidence="1">The sequence shown here is derived from an EMBL/GenBank/DDBJ whole genome shotgun (WGS) entry which is preliminary data.</text>
</comment>
<organism evidence="1 2">
    <name type="scientific">Leeia speluncae</name>
    <dbReference type="NCBI Taxonomy" id="2884804"/>
    <lineage>
        <taxon>Bacteria</taxon>
        <taxon>Pseudomonadati</taxon>
        <taxon>Pseudomonadota</taxon>
        <taxon>Betaproteobacteria</taxon>
        <taxon>Neisseriales</taxon>
        <taxon>Leeiaceae</taxon>
        <taxon>Leeia</taxon>
    </lineage>
</organism>
<accession>A0ABS8DAM9</accession>
<keyword evidence="1" id="KW-0808">Transferase</keyword>
<proteinExistence type="predicted"/>
<dbReference type="SFLD" id="SFLDG01212">
    <property type="entry name" value="Phytoene_synthase_like"/>
    <property type="match status" value="1"/>
</dbReference>
<dbReference type="InterPro" id="IPR017827">
    <property type="entry name" value="HSQ_synthase_HpnC"/>
</dbReference>
<name>A0ABS8DAM9_9NEIS</name>
<dbReference type="InterPro" id="IPR033904">
    <property type="entry name" value="Trans_IPPS_HH"/>
</dbReference>
<dbReference type="InterPro" id="IPR002060">
    <property type="entry name" value="Squ/phyt_synthse"/>
</dbReference>
<dbReference type="InterPro" id="IPR008949">
    <property type="entry name" value="Isoprenoid_synthase_dom_sf"/>
</dbReference>
<dbReference type="Gene3D" id="1.10.600.10">
    <property type="entry name" value="Farnesyl Diphosphate Synthase"/>
    <property type="match status" value="1"/>
</dbReference>
<dbReference type="SUPFAM" id="SSF48576">
    <property type="entry name" value="Terpenoid synthases"/>
    <property type="match status" value="1"/>
</dbReference>
<dbReference type="Pfam" id="PF00494">
    <property type="entry name" value="SQS_PSY"/>
    <property type="match status" value="1"/>
</dbReference>
<dbReference type="SFLD" id="SFLDS00005">
    <property type="entry name" value="Isoprenoid_Synthase_Type_I"/>
    <property type="match status" value="1"/>
</dbReference>
<gene>
    <name evidence="1" type="primary">hpnC</name>
    <name evidence="1" type="ORF">LIN78_17095</name>
</gene>
<dbReference type="EC" id="2.5.1.21" evidence="1"/>
<sequence>MPVDHYENFPVASIVLPKKLRRPVEVIYHFARSADDFADEGDHDNETRLAWLNNYSEELDKIEQNLASNDPLFIELGKVIKEFGLPVSLFQDLLSAFKQDVVKKEYDTFGELIQYCRRSANPVGRLMLYLFGEATPTNLAMSDGICSALQLINFWQDIAIDWQKNRVYIPNEDLVRFGVSKQQIENQVLDYRWKNLIQFEVERTQKMLEAGSPLGIRLSGRFGLEVRMIVLGGERILKKIWEVDGDVYNRRPTLKLQDWLYIVSRGVFPRLFKS</sequence>
<protein>
    <submittedName>
        <fullName evidence="1">Squalene synthase HpnC</fullName>
        <ecNumber evidence="1">2.5.1.21</ecNumber>
    </submittedName>
</protein>
<dbReference type="NCBIfam" id="TIGR03464">
    <property type="entry name" value="HpnC"/>
    <property type="match status" value="1"/>
</dbReference>